<dbReference type="EMBL" id="CM051405">
    <property type="protein sequence ID" value="KAJ4705108.1"/>
    <property type="molecule type" value="Genomic_DNA"/>
</dbReference>
<proteinExistence type="predicted"/>
<gene>
    <name evidence="1" type="ORF">OWV82_021931</name>
</gene>
<accession>A0ACC1X1A7</accession>
<keyword evidence="2" id="KW-1185">Reference proteome</keyword>
<sequence length="204" mass="23611">MMQVAMLPFLILVKIDKVALEIGYSDPEEYKITRLFHEVKDIIVKNRCGQRKDIQVFVILPWTENKEKKLIAKDSDLYWVFEEFFIHSLPVIEFEVNNGLGFEFQSCKENVGTSLGHKSIEEEGSVYVATSDNDEIDDTDESVVASDVEKSENPVNAVVVQVMEGLRDVVRMGILRGTHLMKRIDFHNCMDSLFDNEWKPRWFC</sequence>
<protein>
    <submittedName>
        <fullName evidence="1">Uncharacterized protein</fullName>
    </submittedName>
</protein>
<evidence type="ECO:0000313" key="2">
    <source>
        <dbReference type="Proteomes" id="UP001164539"/>
    </source>
</evidence>
<comment type="caution">
    <text evidence="1">The sequence shown here is derived from an EMBL/GenBank/DDBJ whole genome shotgun (WGS) entry which is preliminary data.</text>
</comment>
<reference evidence="1 2" key="1">
    <citation type="journal article" date="2023" name="Science">
        <title>Complex scaffold remodeling in plant triterpene biosynthesis.</title>
        <authorList>
            <person name="De La Pena R."/>
            <person name="Hodgson H."/>
            <person name="Liu J.C."/>
            <person name="Stephenson M.J."/>
            <person name="Martin A.C."/>
            <person name="Owen C."/>
            <person name="Harkess A."/>
            <person name="Leebens-Mack J."/>
            <person name="Jimenez L.E."/>
            <person name="Osbourn A."/>
            <person name="Sattely E.S."/>
        </authorList>
    </citation>
    <scope>NUCLEOTIDE SEQUENCE [LARGE SCALE GENOMIC DNA]</scope>
    <source>
        <strain evidence="2">cv. JPN11</strain>
        <tissue evidence="1">Leaf</tissue>
    </source>
</reference>
<dbReference type="Proteomes" id="UP001164539">
    <property type="component" value="Chromosome 12"/>
</dbReference>
<name>A0ACC1X1A7_MELAZ</name>
<organism evidence="1 2">
    <name type="scientific">Melia azedarach</name>
    <name type="common">Chinaberry tree</name>
    <dbReference type="NCBI Taxonomy" id="155640"/>
    <lineage>
        <taxon>Eukaryota</taxon>
        <taxon>Viridiplantae</taxon>
        <taxon>Streptophyta</taxon>
        <taxon>Embryophyta</taxon>
        <taxon>Tracheophyta</taxon>
        <taxon>Spermatophyta</taxon>
        <taxon>Magnoliopsida</taxon>
        <taxon>eudicotyledons</taxon>
        <taxon>Gunneridae</taxon>
        <taxon>Pentapetalae</taxon>
        <taxon>rosids</taxon>
        <taxon>malvids</taxon>
        <taxon>Sapindales</taxon>
        <taxon>Meliaceae</taxon>
        <taxon>Melia</taxon>
    </lineage>
</organism>
<evidence type="ECO:0000313" key="1">
    <source>
        <dbReference type="EMBL" id="KAJ4705108.1"/>
    </source>
</evidence>